<feature type="short sequence motif" description="Q motif" evidence="6">
    <location>
        <begin position="2"/>
        <end position="30"/>
    </location>
</feature>
<dbReference type="RefSeq" id="WP_230503420.1">
    <property type="nucleotide sequence ID" value="NZ_CAKJTJ010000025.1"/>
</dbReference>
<dbReference type="InterPro" id="IPR050079">
    <property type="entry name" value="DEAD_box_RNA_helicase"/>
</dbReference>
<dbReference type="PROSITE" id="PS51192">
    <property type="entry name" value="HELICASE_ATP_BIND_1"/>
    <property type="match status" value="1"/>
</dbReference>
<evidence type="ECO:0000259" key="9">
    <source>
        <dbReference type="PROSITE" id="PS51194"/>
    </source>
</evidence>
<keyword evidence="12" id="KW-1185">Reference proteome</keyword>
<dbReference type="SUPFAM" id="SSF52540">
    <property type="entry name" value="P-loop containing nucleoside triphosphate hydrolases"/>
    <property type="match status" value="1"/>
</dbReference>
<dbReference type="InterPro" id="IPR014001">
    <property type="entry name" value="Helicase_ATP-bd"/>
</dbReference>
<evidence type="ECO:0000256" key="6">
    <source>
        <dbReference type="PROSITE-ProRule" id="PRU00552"/>
    </source>
</evidence>
<dbReference type="InterPro" id="IPR011545">
    <property type="entry name" value="DEAD/DEAH_box_helicase_dom"/>
</dbReference>
<evidence type="ECO:0000313" key="12">
    <source>
        <dbReference type="Proteomes" id="UP000789833"/>
    </source>
</evidence>
<dbReference type="InterPro" id="IPR027417">
    <property type="entry name" value="P-loop_NTPase"/>
</dbReference>
<reference evidence="11 12" key="1">
    <citation type="submission" date="2021-10" db="EMBL/GenBank/DDBJ databases">
        <authorList>
            <person name="Criscuolo A."/>
        </authorList>
    </citation>
    <scope>NUCLEOTIDE SEQUENCE [LARGE SCALE GENOMIC DNA]</scope>
    <source>
        <strain evidence="12">CIP 111883</strain>
    </source>
</reference>
<evidence type="ECO:0000256" key="4">
    <source>
        <dbReference type="ARBA" id="ARBA00022840"/>
    </source>
</evidence>
<comment type="similarity">
    <text evidence="5">Belongs to the DEAD box helicase family.</text>
</comment>
<keyword evidence="3 11" id="KW-0347">Helicase</keyword>
<keyword evidence="1" id="KW-0547">Nucleotide-binding</keyword>
<feature type="domain" description="Helicase C-terminal" evidence="9">
    <location>
        <begin position="234"/>
        <end position="375"/>
    </location>
</feature>
<dbReference type="SMART" id="SM00487">
    <property type="entry name" value="DEXDc"/>
    <property type="match status" value="1"/>
</dbReference>
<evidence type="ECO:0000256" key="3">
    <source>
        <dbReference type="ARBA" id="ARBA00022806"/>
    </source>
</evidence>
<proteinExistence type="inferred from homology"/>
<dbReference type="PROSITE" id="PS51195">
    <property type="entry name" value="Q_MOTIF"/>
    <property type="match status" value="1"/>
</dbReference>
<dbReference type="Gene3D" id="3.40.50.300">
    <property type="entry name" value="P-loop containing nucleotide triphosphate hydrolases"/>
    <property type="match status" value="2"/>
</dbReference>
<dbReference type="Pfam" id="PF00270">
    <property type="entry name" value="DEAD"/>
    <property type="match status" value="1"/>
</dbReference>
<keyword evidence="2 11" id="KW-0378">Hydrolase</keyword>
<evidence type="ECO:0000259" key="10">
    <source>
        <dbReference type="PROSITE" id="PS51195"/>
    </source>
</evidence>
<dbReference type="GO" id="GO:0003724">
    <property type="term" value="F:RNA helicase activity"/>
    <property type="evidence" value="ECO:0007669"/>
    <property type="project" value="UniProtKB-EC"/>
</dbReference>
<feature type="domain" description="DEAD-box RNA helicase Q" evidence="10">
    <location>
        <begin position="2"/>
        <end position="30"/>
    </location>
</feature>
<evidence type="ECO:0000313" key="11">
    <source>
        <dbReference type="EMBL" id="CAG9622664.1"/>
    </source>
</evidence>
<dbReference type="Proteomes" id="UP000789833">
    <property type="component" value="Unassembled WGS sequence"/>
</dbReference>
<evidence type="ECO:0000259" key="8">
    <source>
        <dbReference type="PROSITE" id="PS51192"/>
    </source>
</evidence>
<dbReference type="Pfam" id="PF00271">
    <property type="entry name" value="Helicase_C"/>
    <property type="match status" value="1"/>
</dbReference>
<dbReference type="CDD" id="cd18787">
    <property type="entry name" value="SF2_C_DEAD"/>
    <property type="match status" value="1"/>
</dbReference>
<dbReference type="PROSITE" id="PS51194">
    <property type="entry name" value="HELICASE_CTER"/>
    <property type="match status" value="1"/>
</dbReference>
<dbReference type="PANTHER" id="PTHR47959:SF1">
    <property type="entry name" value="ATP-DEPENDENT RNA HELICASE DBPA"/>
    <property type="match status" value="1"/>
</dbReference>
<evidence type="ECO:0000256" key="2">
    <source>
        <dbReference type="ARBA" id="ARBA00022801"/>
    </source>
</evidence>
<accession>A0ABM8YRQ1</accession>
<dbReference type="EC" id="3.6.4.13" evidence="11"/>
<evidence type="ECO:0000256" key="1">
    <source>
        <dbReference type="ARBA" id="ARBA00022741"/>
    </source>
</evidence>
<sequence length="413" mass="46675">MTDFLSLGISKKVNHTLKSLGVTAPTDIQKLAIPAVLKGQDIIAQSKTGTGKTYAFILPILEKINVRESETQALILTPTRELALQITKELKKLKENIEGVNVLAIFGGQDVQSQMKKLQGAQHIIVATPGRLLDHVRRGTVDLSTVSIFVMDEADQMLLMGFLPEIDSVTKDMFASRQTIAISATIPDELHALAKKYMNSPVHLNDEEEKAEKATIEYFAVETTDRRKERTMVHLTQIYNPFLAIVFCRTKARVQKLTSVLKENGVNCEAIHGDIPQSKRNRAMKWFREAKIQYLIATDVAARGLDVEGVTHIFNYDIPQDLETFIHRTGRTGRAGGTGEAYTLYTPGDIDYLKVIENDMKQTMEKMSFKGISIPDREDYEEERNRNILKARNDRRKKETTNYSSFNKRNRKG</sequence>
<dbReference type="InterPro" id="IPR001650">
    <property type="entry name" value="Helicase_C-like"/>
</dbReference>
<dbReference type="EMBL" id="CAKJTJ010000025">
    <property type="protein sequence ID" value="CAG9622664.1"/>
    <property type="molecule type" value="Genomic_DNA"/>
</dbReference>
<dbReference type="InterPro" id="IPR044742">
    <property type="entry name" value="DEAD/DEAH_RhlB"/>
</dbReference>
<name>A0ABM8YRQ1_9BACI</name>
<organism evidence="11 12">
    <name type="scientific">Sutcliffiella rhizosphaerae</name>
    <dbReference type="NCBI Taxonomy" id="2880967"/>
    <lineage>
        <taxon>Bacteria</taxon>
        <taxon>Bacillati</taxon>
        <taxon>Bacillota</taxon>
        <taxon>Bacilli</taxon>
        <taxon>Bacillales</taxon>
        <taxon>Bacillaceae</taxon>
        <taxon>Sutcliffiella</taxon>
    </lineage>
</organism>
<feature type="region of interest" description="Disordered" evidence="7">
    <location>
        <begin position="376"/>
        <end position="413"/>
    </location>
</feature>
<comment type="caution">
    <text evidence="11">The sequence shown here is derived from an EMBL/GenBank/DDBJ whole genome shotgun (WGS) entry which is preliminary data.</text>
</comment>
<dbReference type="SMART" id="SM00490">
    <property type="entry name" value="HELICc"/>
    <property type="match status" value="1"/>
</dbReference>
<dbReference type="GO" id="GO:0016787">
    <property type="term" value="F:hydrolase activity"/>
    <property type="evidence" value="ECO:0007669"/>
    <property type="project" value="UniProtKB-KW"/>
</dbReference>
<dbReference type="PANTHER" id="PTHR47959">
    <property type="entry name" value="ATP-DEPENDENT RNA HELICASE RHLE-RELATED"/>
    <property type="match status" value="1"/>
</dbReference>
<evidence type="ECO:0000256" key="7">
    <source>
        <dbReference type="SAM" id="MobiDB-lite"/>
    </source>
</evidence>
<evidence type="ECO:0000256" key="5">
    <source>
        <dbReference type="ARBA" id="ARBA00038437"/>
    </source>
</evidence>
<dbReference type="InterPro" id="IPR014014">
    <property type="entry name" value="RNA_helicase_DEAD_Q_motif"/>
</dbReference>
<dbReference type="CDD" id="cd00268">
    <property type="entry name" value="DEADc"/>
    <property type="match status" value="1"/>
</dbReference>
<gene>
    <name evidence="11" type="primary">cshE</name>
    <name evidence="11" type="ORF">BACCIP111883_03455</name>
</gene>
<feature type="domain" description="Helicase ATP-binding" evidence="8">
    <location>
        <begin position="33"/>
        <end position="204"/>
    </location>
</feature>
<keyword evidence="4" id="KW-0067">ATP-binding</keyword>
<protein>
    <submittedName>
        <fullName evidence="11">DEAD-box ATP-dependent RNA helicase CshE</fullName>
        <ecNumber evidence="11">3.6.4.13</ecNumber>
    </submittedName>
</protein>